<organism evidence="1">
    <name type="scientific">Musa acuminata subsp. malaccensis</name>
    <name type="common">Wild banana</name>
    <name type="synonym">Musa malaccensis</name>
    <dbReference type="NCBI Taxonomy" id="214687"/>
    <lineage>
        <taxon>Eukaryota</taxon>
        <taxon>Viridiplantae</taxon>
        <taxon>Streptophyta</taxon>
        <taxon>Embryophyta</taxon>
        <taxon>Tracheophyta</taxon>
        <taxon>Spermatophyta</taxon>
        <taxon>Magnoliopsida</taxon>
        <taxon>Liliopsida</taxon>
        <taxon>Zingiberales</taxon>
        <taxon>Musaceae</taxon>
        <taxon>Musa</taxon>
    </lineage>
</organism>
<dbReference type="EMBL" id="HG996472">
    <property type="protein sequence ID" value="CAG1832148.1"/>
    <property type="molecule type" value="Genomic_DNA"/>
</dbReference>
<name>A0A8D6ZLQ9_MUSAM</name>
<dbReference type="AlphaFoldDB" id="A0A8D6ZLQ9"/>
<gene>
    <name evidence="1" type="ORF">GSMUA_80680.1</name>
</gene>
<accession>A0A8D6ZLQ9</accession>
<proteinExistence type="predicted"/>
<dbReference type="PANTHER" id="PTHR34569">
    <property type="entry name" value="EXPRESSED PROTEIN"/>
    <property type="match status" value="1"/>
</dbReference>
<protein>
    <submittedName>
        <fullName evidence="1">(wild Malaysian banana) hypothetical protein</fullName>
    </submittedName>
</protein>
<dbReference type="PANTHER" id="PTHR34569:SF2">
    <property type="entry name" value="EXPRESSED PROTEIN"/>
    <property type="match status" value="1"/>
</dbReference>
<reference evidence="1" key="1">
    <citation type="submission" date="2021-03" db="EMBL/GenBank/DDBJ databases">
        <authorList>
            <consortium name="Genoscope - CEA"/>
            <person name="William W."/>
        </authorList>
    </citation>
    <scope>NUCLEOTIDE SEQUENCE</scope>
    <source>
        <strain evidence="1">Doubled-haploid Pahang</strain>
    </source>
</reference>
<sequence length="155" mass="17954">METEMQQVIISKPLQGHRQFDAHRDHYRYTSLRDILLLHRYRPAFCFFSSSHASAGRSRHPPRGFDSSAIYIRNRLVNHAASAYLQPVAIVADRNQNCITRIWWRLRQRPRGWHACMRDPFEQCIGFVARSVSHALACIVGHLGRVCAWGRTSPT</sequence>
<evidence type="ECO:0000313" key="1">
    <source>
        <dbReference type="EMBL" id="CAG1832148.1"/>
    </source>
</evidence>